<name>A0A916QB62_9FIRM</name>
<dbReference type="SUPFAM" id="SSF56784">
    <property type="entry name" value="HAD-like"/>
    <property type="match status" value="1"/>
</dbReference>
<evidence type="ECO:0000313" key="2">
    <source>
        <dbReference type="Proteomes" id="UP000613208"/>
    </source>
</evidence>
<accession>A0A916QB62</accession>
<organism evidence="1 2">
    <name type="scientific">Anaerostipes butyraticus</name>
    <dbReference type="NCBI Taxonomy" id="645466"/>
    <lineage>
        <taxon>Bacteria</taxon>
        <taxon>Bacillati</taxon>
        <taxon>Bacillota</taxon>
        <taxon>Clostridia</taxon>
        <taxon>Lachnospirales</taxon>
        <taxon>Lachnospiraceae</taxon>
        <taxon>Anaerostipes</taxon>
    </lineage>
</organism>
<dbReference type="PANTHER" id="PTHR10000">
    <property type="entry name" value="PHOSPHOSERINE PHOSPHATASE"/>
    <property type="match status" value="1"/>
</dbReference>
<dbReference type="Pfam" id="PF08282">
    <property type="entry name" value="Hydrolase_3"/>
    <property type="match status" value="1"/>
</dbReference>
<dbReference type="Gene3D" id="3.40.50.1000">
    <property type="entry name" value="HAD superfamily/HAD-like"/>
    <property type="match status" value="1"/>
</dbReference>
<dbReference type="GO" id="GO:0005829">
    <property type="term" value="C:cytosol"/>
    <property type="evidence" value="ECO:0007669"/>
    <property type="project" value="TreeGrafter"/>
</dbReference>
<protein>
    <submittedName>
        <fullName evidence="1">Phosphatase YkrA</fullName>
    </submittedName>
</protein>
<dbReference type="Gene3D" id="3.30.1240.10">
    <property type="match status" value="1"/>
</dbReference>
<gene>
    <name evidence="1" type="primary">ykrA_1</name>
    <name evidence="1" type="ORF">ANBU17_22630</name>
</gene>
<keyword evidence="2" id="KW-1185">Reference proteome</keyword>
<reference evidence="1" key="1">
    <citation type="submission" date="2020-06" db="EMBL/GenBank/DDBJ databases">
        <title>Characterization of fructooligosaccharide metabolism and fructooligosaccharide-degrading enzymes in human commensal butyrate producers.</title>
        <authorList>
            <person name="Tanno H."/>
            <person name="Fujii T."/>
            <person name="Hirano K."/>
            <person name="Maeno S."/>
            <person name="Tonozuka T."/>
            <person name="Sakamoto M."/>
            <person name="Ohkuma M."/>
            <person name="Tochio T."/>
            <person name="Endo A."/>
        </authorList>
    </citation>
    <scope>NUCLEOTIDE SEQUENCE</scope>
    <source>
        <strain evidence="1">JCM 17466</strain>
    </source>
</reference>
<dbReference type="InterPro" id="IPR006379">
    <property type="entry name" value="HAD-SF_hydro_IIB"/>
</dbReference>
<dbReference type="NCBIfam" id="TIGR01484">
    <property type="entry name" value="HAD-SF-IIB"/>
    <property type="match status" value="1"/>
</dbReference>
<dbReference type="Proteomes" id="UP000613208">
    <property type="component" value="Unassembled WGS sequence"/>
</dbReference>
<dbReference type="GO" id="GO:0016791">
    <property type="term" value="F:phosphatase activity"/>
    <property type="evidence" value="ECO:0007669"/>
    <property type="project" value="TreeGrafter"/>
</dbReference>
<dbReference type="RefSeq" id="WP_201311603.1">
    <property type="nucleotide sequence ID" value="NZ_BLYI01000047.1"/>
</dbReference>
<sequence>MGKYRGVVLFDYDFTTVDKDEGVPAASPKTIESLERLKENGYLTMLCSGRTKRFLEEDIDKFQGAITCNGAYTEIEGHPVRDIHIPENVVQKVIHEYDTEESALHLETQDVTYYIEHGQDFYKGFRMFLDLPEHWFAPWSQHKEGEHITKIVLNCTKKEIMDRFREEFEGKLQCIPPFEDKLIMDVMSVGITKGEAIKYLLEKFEIDRKDSYAFGDSDNDVEMLRAVGTGVVMGKHSKAAGEAATMFTGTVKEEGITTGLERLGLI</sequence>
<dbReference type="InterPro" id="IPR023214">
    <property type="entry name" value="HAD_sf"/>
</dbReference>
<dbReference type="GO" id="GO:0000287">
    <property type="term" value="F:magnesium ion binding"/>
    <property type="evidence" value="ECO:0007669"/>
    <property type="project" value="TreeGrafter"/>
</dbReference>
<dbReference type="InterPro" id="IPR036412">
    <property type="entry name" value="HAD-like_sf"/>
</dbReference>
<comment type="caution">
    <text evidence="1">The sequence shown here is derived from an EMBL/GenBank/DDBJ whole genome shotgun (WGS) entry which is preliminary data.</text>
</comment>
<dbReference type="PANTHER" id="PTHR10000:SF25">
    <property type="entry name" value="PHOSPHATASE YKRA-RELATED"/>
    <property type="match status" value="1"/>
</dbReference>
<proteinExistence type="predicted"/>
<evidence type="ECO:0000313" key="1">
    <source>
        <dbReference type="EMBL" id="GFO85916.1"/>
    </source>
</evidence>
<dbReference type="EMBL" id="BLYI01000047">
    <property type="protein sequence ID" value="GFO85916.1"/>
    <property type="molecule type" value="Genomic_DNA"/>
</dbReference>
<dbReference type="AlphaFoldDB" id="A0A916QB62"/>